<feature type="transmembrane region" description="Helical" evidence="12">
    <location>
        <begin position="264"/>
        <end position="282"/>
    </location>
</feature>
<keyword evidence="5 12" id="KW-1133">Transmembrane helix</keyword>
<dbReference type="EMBL" id="JACVVK020000024">
    <property type="protein sequence ID" value="KAK7502681.1"/>
    <property type="molecule type" value="Genomic_DNA"/>
</dbReference>
<keyword evidence="11" id="KW-0407">Ion channel</keyword>
<keyword evidence="9" id="KW-0325">Glycoprotein</keyword>
<dbReference type="Pfam" id="PF00060">
    <property type="entry name" value="Lig_chan"/>
    <property type="match status" value="1"/>
</dbReference>
<dbReference type="Gene3D" id="3.40.190.10">
    <property type="entry name" value="Periplasmic binding protein-like II"/>
    <property type="match status" value="2"/>
</dbReference>
<evidence type="ECO:0000259" key="13">
    <source>
        <dbReference type="SMART" id="SM00079"/>
    </source>
</evidence>
<keyword evidence="2" id="KW-0813">Transport</keyword>
<dbReference type="Proteomes" id="UP001519460">
    <property type="component" value="Unassembled WGS sequence"/>
</dbReference>
<comment type="subcellular location">
    <subcellularLocation>
        <location evidence="1">Cell membrane</location>
        <topology evidence="1">Multi-pass membrane protein</topology>
    </subcellularLocation>
</comment>
<dbReference type="GO" id="GO:0050906">
    <property type="term" value="P:detection of stimulus involved in sensory perception"/>
    <property type="evidence" value="ECO:0007669"/>
    <property type="project" value="UniProtKB-ARBA"/>
</dbReference>
<evidence type="ECO:0000259" key="14">
    <source>
        <dbReference type="SMART" id="SM00918"/>
    </source>
</evidence>
<accession>A0ABD0LUD9</accession>
<dbReference type="GO" id="GO:0034220">
    <property type="term" value="P:monoatomic ion transmembrane transport"/>
    <property type="evidence" value="ECO:0007669"/>
    <property type="project" value="UniProtKB-KW"/>
</dbReference>
<protein>
    <submittedName>
        <fullName evidence="15">Uncharacterized protein</fullName>
    </submittedName>
</protein>
<keyword evidence="7 12" id="KW-0472">Membrane</keyword>
<keyword evidence="8" id="KW-0675">Receptor</keyword>
<feature type="domain" description="Ionotropic glutamate receptor C-terminal" evidence="13">
    <location>
        <begin position="99"/>
        <end position="467"/>
    </location>
</feature>
<evidence type="ECO:0000256" key="10">
    <source>
        <dbReference type="ARBA" id="ARBA00023286"/>
    </source>
</evidence>
<dbReference type="InterPro" id="IPR001320">
    <property type="entry name" value="Iontro_rcpt_C"/>
</dbReference>
<evidence type="ECO:0000256" key="6">
    <source>
        <dbReference type="ARBA" id="ARBA00023065"/>
    </source>
</evidence>
<dbReference type="SMART" id="SM00079">
    <property type="entry name" value="PBPe"/>
    <property type="match status" value="1"/>
</dbReference>
<evidence type="ECO:0000256" key="3">
    <source>
        <dbReference type="ARBA" id="ARBA00022475"/>
    </source>
</evidence>
<evidence type="ECO:0000256" key="12">
    <source>
        <dbReference type="SAM" id="Phobius"/>
    </source>
</evidence>
<evidence type="ECO:0000313" key="15">
    <source>
        <dbReference type="EMBL" id="KAK7502681.1"/>
    </source>
</evidence>
<dbReference type="SUPFAM" id="SSF53850">
    <property type="entry name" value="Periplasmic binding protein-like II"/>
    <property type="match status" value="1"/>
</dbReference>
<evidence type="ECO:0000256" key="9">
    <source>
        <dbReference type="ARBA" id="ARBA00023180"/>
    </source>
</evidence>
<comment type="caution">
    <text evidence="15">The sequence shown here is derived from an EMBL/GenBank/DDBJ whole genome shotgun (WGS) entry which is preliminary data.</text>
</comment>
<dbReference type="PANTHER" id="PTHR42643">
    <property type="entry name" value="IONOTROPIC RECEPTOR 20A-RELATED"/>
    <property type="match status" value="1"/>
</dbReference>
<dbReference type="PANTHER" id="PTHR42643:SF24">
    <property type="entry name" value="IONOTROPIC RECEPTOR 60A"/>
    <property type="match status" value="1"/>
</dbReference>
<organism evidence="15 16">
    <name type="scientific">Batillaria attramentaria</name>
    <dbReference type="NCBI Taxonomy" id="370345"/>
    <lineage>
        <taxon>Eukaryota</taxon>
        <taxon>Metazoa</taxon>
        <taxon>Spiralia</taxon>
        <taxon>Lophotrochozoa</taxon>
        <taxon>Mollusca</taxon>
        <taxon>Gastropoda</taxon>
        <taxon>Caenogastropoda</taxon>
        <taxon>Sorbeoconcha</taxon>
        <taxon>Cerithioidea</taxon>
        <taxon>Batillariidae</taxon>
        <taxon>Batillaria</taxon>
    </lineage>
</organism>
<evidence type="ECO:0000256" key="8">
    <source>
        <dbReference type="ARBA" id="ARBA00023170"/>
    </source>
</evidence>
<evidence type="ECO:0000256" key="2">
    <source>
        <dbReference type="ARBA" id="ARBA00022448"/>
    </source>
</evidence>
<feature type="transmembrane region" description="Helical" evidence="12">
    <location>
        <begin position="294"/>
        <end position="313"/>
    </location>
</feature>
<sequence length="520" mass="57672">MCSQVAKFADETAQLHLLFDTEWLIVVTDENFHEVESVAGKFENVAVVVFLKGYLGHAWSLSICPPEWWDGTLDTPETKGRNSLEYRGITAAPQTMFTHSQRPSAKSFGSYMLFSSDTQGTKVYQGVLMDMLNELSTRVNFSYTVIGSADTSYGVKLDNGQWDGLIGMLTRKEADIALAILRLTTERAAVADPTIPFSYENAWLVARKPEPFRDSWRFFLHPYQAGVYLAVGACLVGALVFLLTLEVCQYWWLGTRQGAPFGKPAVFLWLLTDLEVLLTGVLNKPIVRESPSRAGRVLVCSWLLLGVVLVSVYSSKLTATLAVTDQALPFSSMAELVSQDTYTWGIRAGTALDSILKASTIDVFQKYYQGTLNFARSDPSVRDHSIEVQKAMVLEDNHAFLMASSYTHTAWNAECNDVVVTWPLGIEKHEVLYLQKGSPFTRLISEKLDQIVNAGLVTHWKRKWTPAKPPHCNQDGGQASRTIQLTEVQTAFYLAGAGVGLAVLTLGMECVVSRSRCFTA</sequence>
<evidence type="ECO:0000313" key="16">
    <source>
        <dbReference type="Proteomes" id="UP001519460"/>
    </source>
</evidence>
<dbReference type="GO" id="GO:0005886">
    <property type="term" value="C:plasma membrane"/>
    <property type="evidence" value="ECO:0007669"/>
    <property type="project" value="UniProtKB-SubCell"/>
</dbReference>
<feature type="transmembrane region" description="Helical" evidence="12">
    <location>
        <begin position="491"/>
        <end position="512"/>
    </location>
</feature>
<dbReference type="Pfam" id="PF10613">
    <property type="entry name" value="Lig_chan-Glu_bd"/>
    <property type="match status" value="1"/>
</dbReference>
<reference evidence="15 16" key="1">
    <citation type="journal article" date="2023" name="Sci. Data">
        <title>Genome assembly of the Korean intertidal mud-creeper Batillaria attramentaria.</title>
        <authorList>
            <person name="Patra A.K."/>
            <person name="Ho P.T."/>
            <person name="Jun S."/>
            <person name="Lee S.J."/>
            <person name="Kim Y."/>
            <person name="Won Y.J."/>
        </authorList>
    </citation>
    <scope>NUCLEOTIDE SEQUENCE [LARGE SCALE GENOMIC DNA]</scope>
    <source>
        <strain evidence="15">Wonlab-2016</strain>
    </source>
</reference>
<feature type="transmembrane region" description="Helical" evidence="12">
    <location>
        <begin position="227"/>
        <end position="252"/>
    </location>
</feature>
<keyword evidence="3" id="KW-1003">Cell membrane</keyword>
<keyword evidence="4 12" id="KW-0812">Transmembrane</keyword>
<feature type="domain" description="Ionotropic glutamate receptor L-glutamate and glycine-binding" evidence="14">
    <location>
        <begin position="111"/>
        <end position="171"/>
    </location>
</feature>
<keyword evidence="10" id="KW-1071">Ligand-gated ion channel</keyword>
<dbReference type="SMART" id="SM00918">
    <property type="entry name" value="Lig_chan-Glu_bd"/>
    <property type="match status" value="1"/>
</dbReference>
<gene>
    <name evidence="15" type="ORF">BaRGS_00005931</name>
</gene>
<evidence type="ECO:0000256" key="1">
    <source>
        <dbReference type="ARBA" id="ARBA00004651"/>
    </source>
</evidence>
<evidence type="ECO:0000256" key="7">
    <source>
        <dbReference type="ARBA" id="ARBA00023136"/>
    </source>
</evidence>
<evidence type="ECO:0000256" key="11">
    <source>
        <dbReference type="ARBA" id="ARBA00023303"/>
    </source>
</evidence>
<name>A0ABD0LUD9_9CAEN</name>
<evidence type="ECO:0000256" key="5">
    <source>
        <dbReference type="ARBA" id="ARBA00022989"/>
    </source>
</evidence>
<dbReference type="InterPro" id="IPR019594">
    <property type="entry name" value="Glu/Gly-bd"/>
</dbReference>
<keyword evidence="16" id="KW-1185">Reference proteome</keyword>
<evidence type="ECO:0000256" key="4">
    <source>
        <dbReference type="ARBA" id="ARBA00022692"/>
    </source>
</evidence>
<dbReference type="AlphaFoldDB" id="A0ABD0LUD9"/>
<proteinExistence type="predicted"/>
<keyword evidence="6" id="KW-0406">Ion transport</keyword>
<dbReference type="InterPro" id="IPR052192">
    <property type="entry name" value="Insect_Ionotropic_Sensory_Rcpt"/>
</dbReference>